<dbReference type="EMBL" id="JAGTJQ010000005">
    <property type="protein sequence ID" value="KAH7030914.1"/>
    <property type="molecule type" value="Genomic_DNA"/>
</dbReference>
<evidence type="ECO:0000313" key="3">
    <source>
        <dbReference type="Proteomes" id="UP000756346"/>
    </source>
</evidence>
<feature type="compositionally biased region" description="Polar residues" evidence="1">
    <location>
        <begin position="103"/>
        <end position="114"/>
    </location>
</feature>
<keyword evidence="3" id="KW-1185">Reference proteome</keyword>
<feature type="compositionally biased region" description="Basic and acidic residues" evidence="1">
    <location>
        <begin position="85"/>
        <end position="95"/>
    </location>
</feature>
<feature type="compositionally biased region" description="Low complexity" evidence="1">
    <location>
        <begin position="539"/>
        <end position="554"/>
    </location>
</feature>
<protein>
    <submittedName>
        <fullName evidence="2">Uncharacterized protein</fullName>
    </submittedName>
</protein>
<feature type="region of interest" description="Disordered" evidence="1">
    <location>
        <begin position="1"/>
        <end position="25"/>
    </location>
</feature>
<dbReference type="RefSeq" id="XP_046012594.1">
    <property type="nucleotide sequence ID" value="XM_046156756.1"/>
</dbReference>
<feature type="region of interest" description="Disordered" evidence="1">
    <location>
        <begin position="254"/>
        <end position="290"/>
    </location>
</feature>
<evidence type="ECO:0000313" key="2">
    <source>
        <dbReference type="EMBL" id="KAH7030914.1"/>
    </source>
</evidence>
<feature type="region of interest" description="Disordered" evidence="1">
    <location>
        <begin position="344"/>
        <end position="409"/>
    </location>
</feature>
<feature type="region of interest" description="Disordered" evidence="1">
    <location>
        <begin position="539"/>
        <end position="560"/>
    </location>
</feature>
<sequence length="576" mass="61391">MESSPLIKAGDHAKAAAKATHASETTVAINEHTRAAGEFANAAKDTTSVEALRTLKLLEQHHQRLSEILQIDLKKPPHAATAQDDTEHRDDEKGASHPHAKSSGENVGSLSEKNAQPMPTLHRPPRYPSRDLGASIASNLASARGIRSKYRSQPLSPSMTSAEAPGSVESAPRKSESRSRIQNMLEHADKPSPQSPPGKLTRQTSSGSDSGAVPTSPARNQSPPQDEGFSRFYSAFGTIMNRISAPLAFAGLPLISEDQTEEPATAAPPAPPPEPTNPRRTRLKPSPSVVAEPDISKIYSKATLRAISRDGQLASDSFYVVPTSGHTTTYANILKFEDKEKRRMEASLHSNMSEQLDDEDFVDARESQAPDSPGGLVRKRATAPLPPASSSSSASAAARRTRAERDLSNVVEELRLENKSLKDMLDKLSKRLHAFESMSQNSGMRLAESMRLMRPGSPGSGAGSGTSQAKGAVAADEAQLRRKNRELEDQLALAAARMEQLEKDYNQARANLGRYRERWEQLKAGAKARRGAANAAAAAAGANAAAAGADSGSAGFDGGFDDGGAMSPSLALSRDH</sequence>
<gene>
    <name evidence="2" type="ORF">B0I36DRAFT_349081</name>
</gene>
<feature type="compositionally biased region" description="Pro residues" evidence="1">
    <location>
        <begin position="266"/>
        <end position="276"/>
    </location>
</feature>
<dbReference type="OrthoDB" id="3197614at2759"/>
<dbReference type="AlphaFoldDB" id="A0A9P8Y8V1"/>
<organism evidence="2 3">
    <name type="scientific">Microdochium trichocladiopsis</name>
    <dbReference type="NCBI Taxonomy" id="1682393"/>
    <lineage>
        <taxon>Eukaryota</taxon>
        <taxon>Fungi</taxon>
        <taxon>Dikarya</taxon>
        <taxon>Ascomycota</taxon>
        <taxon>Pezizomycotina</taxon>
        <taxon>Sordariomycetes</taxon>
        <taxon>Xylariomycetidae</taxon>
        <taxon>Xylariales</taxon>
        <taxon>Microdochiaceae</taxon>
        <taxon>Microdochium</taxon>
    </lineage>
</organism>
<reference evidence="2" key="1">
    <citation type="journal article" date="2021" name="Nat. Commun.">
        <title>Genetic determinants of endophytism in the Arabidopsis root mycobiome.</title>
        <authorList>
            <person name="Mesny F."/>
            <person name="Miyauchi S."/>
            <person name="Thiergart T."/>
            <person name="Pickel B."/>
            <person name="Atanasova L."/>
            <person name="Karlsson M."/>
            <person name="Huettel B."/>
            <person name="Barry K.W."/>
            <person name="Haridas S."/>
            <person name="Chen C."/>
            <person name="Bauer D."/>
            <person name="Andreopoulos W."/>
            <person name="Pangilinan J."/>
            <person name="LaButti K."/>
            <person name="Riley R."/>
            <person name="Lipzen A."/>
            <person name="Clum A."/>
            <person name="Drula E."/>
            <person name="Henrissat B."/>
            <person name="Kohler A."/>
            <person name="Grigoriev I.V."/>
            <person name="Martin F.M."/>
            <person name="Hacquard S."/>
        </authorList>
    </citation>
    <scope>NUCLEOTIDE SEQUENCE</scope>
    <source>
        <strain evidence="2">MPI-CAGE-CH-0230</strain>
    </source>
</reference>
<dbReference type="Proteomes" id="UP000756346">
    <property type="component" value="Unassembled WGS sequence"/>
</dbReference>
<dbReference type="PANTHER" id="PTHR40130:SF1">
    <property type="entry name" value="SPINDLE POLE BODY-ASSOCIATED PROTEIN CUT12 DOMAIN-CONTAINING PROTEIN"/>
    <property type="match status" value="1"/>
</dbReference>
<accession>A0A9P8Y8V1</accession>
<dbReference type="Gene3D" id="1.20.58.80">
    <property type="entry name" value="Phosphotransferase system, lactose/cellobiose-type IIA subunit"/>
    <property type="match status" value="1"/>
</dbReference>
<name>A0A9P8Y8V1_9PEZI</name>
<feature type="region of interest" description="Disordered" evidence="1">
    <location>
        <begin position="69"/>
        <end position="230"/>
    </location>
</feature>
<proteinExistence type="predicted"/>
<dbReference type="PANTHER" id="PTHR40130">
    <property type="entry name" value="EXPRESSED PROTEIN"/>
    <property type="match status" value="1"/>
</dbReference>
<dbReference type="GeneID" id="70186302"/>
<comment type="caution">
    <text evidence="2">The sequence shown here is derived from an EMBL/GenBank/DDBJ whole genome shotgun (WGS) entry which is preliminary data.</text>
</comment>
<feature type="compositionally biased region" description="Low complexity" evidence="1">
    <location>
        <begin position="388"/>
        <end position="398"/>
    </location>
</feature>
<evidence type="ECO:0000256" key="1">
    <source>
        <dbReference type="SAM" id="MobiDB-lite"/>
    </source>
</evidence>
<feature type="compositionally biased region" description="Polar residues" evidence="1">
    <location>
        <begin position="151"/>
        <end position="161"/>
    </location>
</feature>
<feature type="region of interest" description="Disordered" evidence="1">
    <location>
        <begin position="452"/>
        <end position="481"/>
    </location>
</feature>